<evidence type="ECO:0000313" key="7">
    <source>
        <dbReference type="Proteomes" id="UP000308652"/>
    </source>
</evidence>
<dbReference type="PANTHER" id="PTHR47107:SF1">
    <property type="entry name" value="CERAMIDE-BINDING PROTEIN SVF1-RELATED"/>
    <property type="match status" value="1"/>
</dbReference>
<comment type="similarity">
    <text evidence="2">Belongs to the SVF1 family.</text>
</comment>
<name>A0A5C3M6W1_9AGAR</name>
<organism evidence="6 7">
    <name type="scientific">Crucibulum laeve</name>
    <dbReference type="NCBI Taxonomy" id="68775"/>
    <lineage>
        <taxon>Eukaryota</taxon>
        <taxon>Fungi</taxon>
        <taxon>Dikarya</taxon>
        <taxon>Basidiomycota</taxon>
        <taxon>Agaricomycotina</taxon>
        <taxon>Agaricomycetes</taxon>
        <taxon>Agaricomycetidae</taxon>
        <taxon>Agaricales</taxon>
        <taxon>Agaricineae</taxon>
        <taxon>Nidulariaceae</taxon>
        <taxon>Crucibulum</taxon>
    </lineage>
</organism>
<proteinExistence type="inferred from homology"/>
<dbReference type="InterPro" id="IPR013931">
    <property type="entry name" value="Svf1-like_N"/>
</dbReference>
<sequence length="424" mass="45876">MFSSIFSTSPPVDPNAPNFHPVATKFAASELFGELEPKDTEWLCAGGFVTETQTFYTIGEDGTLLWCQVIHSAVGVWYPTIQFTCKIFNPKTGESIWKSINVSNFVTPPPNLDKRSSKADEFSITYKSAPGTDFPESYTIRANLGVDLQISLDVSRPATIPGYKIGKGPEGGYSYFGHDVKKADGYVIHRFWPRFKASGHIIKNGKADTISGPGMFVHAIQGMRPNLVASSWNFAYFQSEQLGGVSAIQMEFKTLDTYKKNGAGPGGVIVNIGSLVVGNKLASVTAEARTPGEPLAAGVVSRATPLHPVHDPDTSYNKPSEILFEWKGPSLLPEAPGDVSAKLEVDLGDVANPKGLIEKVDILAEIPYVIKMAVNYVAGTKPYMYQWINPATLELTGPEALTPELSSGVKIEGTIYNEATFISA</sequence>
<feature type="domain" description="Svf1-like C-terminal" evidence="5">
    <location>
        <begin position="223"/>
        <end position="423"/>
    </location>
</feature>
<evidence type="ECO:0000259" key="5">
    <source>
        <dbReference type="Pfam" id="PF17187"/>
    </source>
</evidence>
<dbReference type="AlphaFoldDB" id="A0A5C3M6W1"/>
<evidence type="ECO:0000256" key="3">
    <source>
        <dbReference type="ARBA" id="ARBA00022490"/>
    </source>
</evidence>
<dbReference type="Pfam" id="PF08622">
    <property type="entry name" value="Svf1"/>
    <property type="match status" value="1"/>
</dbReference>
<dbReference type="GO" id="GO:0006979">
    <property type="term" value="P:response to oxidative stress"/>
    <property type="evidence" value="ECO:0007669"/>
    <property type="project" value="InterPro"/>
</dbReference>
<evidence type="ECO:0000256" key="2">
    <source>
        <dbReference type="ARBA" id="ARBA00009069"/>
    </source>
</evidence>
<keyword evidence="3" id="KW-0963">Cytoplasm</keyword>
<feature type="domain" description="Svf1-like N-terminal" evidence="4">
    <location>
        <begin position="50"/>
        <end position="221"/>
    </location>
</feature>
<dbReference type="InterPro" id="IPR033394">
    <property type="entry name" value="Svf1-like_C"/>
</dbReference>
<protein>
    <submittedName>
        <fullName evidence="6">Survival factor 1</fullName>
    </submittedName>
</protein>
<dbReference type="GO" id="GO:0005737">
    <property type="term" value="C:cytoplasm"/>
    <property type="evidence" value="ECO:0007669"/>
    <property type="project" value="UniProtKB-SubCell"/>
</dbReference>
<dbReference type="Pfam" id="PF17187">
    <property type="entry name" value="Svf1_C"/>
    <property type="match status" value="1"/>
</dbReference>
<accession>A0A5C3M6W1</accession>
<evidence type="ECO:0000259" key="4">
    <source>
        <dbReference type="Pfam" id="PF08622"/>
    </source>
</evidence>
<dbReference type="SUPFAM" id="SSF159245">
    <property type="entry name" value="AttH-like"/>
    <property type="match status" value="1"/>
</dbReference>
<dbReference type="InterPro" id="IPR051385">
    <property type="entry name" value="Ceramide-binding_SVF1"/>
</dbReference>
<gene>
    <name evidence="6" type="ORF">BDQ12DRAFT_721830</name>
</gene>
<reference evidence="6 7" key="1">
    <citation type="journal article" date="2019" name="Nat. Ecol. Evol.">
        <title>Megaphylogeny resolves global patterns of mushroom evolution.</title>
        <authorList>
            <person name="Varga T."/>
            <person name="Krizsan K."/>
            <person name="Foldi C."/>
            <person name="Dima B."/>
            <person name="Sanchez-Garcia M."/>
            <person name="Sanchez-Ramirez S."/>
            <person name="Szollosi G.J."/>
            <person name="Szarkandi J.G."/>
            <person name="Papp V."/>
            <person name="Albert L."/>
            <person name="Andreopoulos W."/>
            <person name="Angelini C."/>
            <person name="Antonin V."/>
            <person name="Barry K.W."/>
            <person name="Bougher N.L."/>
            <person name="Buchanan P."/>
            <person name="Buyck B."/>
            <person name="Bense V."/>
            <person name="Catcheside P."/>
            <person name="Chovatia M."/>
            <person name="Cooper J."/>
            <person name="Damon W."/>
            <person name="Desjardin D."/>
            <person name="Finy P."/>
            <person name="Geml J."/>
            <person name="Haridas S."/>
            <person name="Hughes K."/>
            <person name="Justo A."/>
            <person name="Karasinski D."/>
            <person name="Kautmanova I."/>
            <person name="Kiss B."/>
            <person name="Kocsube S."/>
            <person name="Kotiranta H."/>
            <person name="LaButti K.M."/>
            <person name="Lechner B.E."/>
            <person name="Liimatainen K."/>
            <person name="Lipzen A."/>
            <person name="Lukacs Z."/>
            <person name="Mihaltcheva S."/>
            <person name="Morgado L.N."/>
            <person name="Niskanen T."/>
            <person name="Noordeloos M.E."/>
            <person name="Ohm R.A."/>
            <person name="Ortiz-Santana B."/>
            <person name="Ovrebo C."/>
            <person name="Racz N."/>
            <person name="Riley R."/>
            <person name="Savchenko A."/>
            <person name="Shiryaev A."/>
            <person name="Soop K."/>
            <person name="Spirin V."/>
            <person name="Szebenyi C."/>
            <person name="Tomsovsky M."/>
            <person name="Tulloss R.E."/>
            <person name="Uehling J."/>
            <person name="Grigoriev I.V."/>
            <person name="Vagvolgyi C."/>
            <person name="Papp T."/>
            <person name="Martin F.M."/>
            <person name="Miettinen O."/>
            <person name="Hibbett D.S."/>
            <person name="Nagy L.G."/>
        </authorList>
    </citation>
    <scope>NUCLEOTIDE SEQUENCE [LARGE SCALE GENOMIC DNA]</scope>
    <source>
        <strain evidence="6 7">CBS 166.37</strain>
    </source>
</reference>
<dbReference type="PANTHER" id="PTHR47107">
    <property type="entry name" value="SVF1-LIKE PROTEIN YDR222W-RELATED"/>
    <property type="match status" value="1"/>
</dbReference>
<comment type="subcellular location">
    <subcellularLocation>
        <location evidence="1">Cytoplasm</location>
    </subcellularLocation>
</comment>
<evidence type="ECO:0000313" key="6">
    <source>
        <dbReference type="EMBL" id="TFK40385.1"/>
    </source>
</evidence>
<keyword evidence="7" id="KW-1185">Reference proteome</keyword>
<evidence type="ECO:0000256" key="1">
    <source>
        <dbReference type="ARBA" id="ARBA00004496"/>
    </source>
</evidence>
<dbReference type="EMBL" id="ML213597">
    <property type="protein sequence ID" value="TFK40385.1"/>
    <property type="molecule type" value="Genomic_DNA"/>
</dbReference>
<dbReference type="STRING" id="68775.A0A5C3M6W1"/>
<dbReference type="OrthoDB" id="2590239at2759"/>
<dbReference type="Proteomes" id="UP000308652">
    <property type="component" value="Unassembled WGS sequence"/>
</dbReference>